<comment type="caution">
    <text evidence="2">The sequence shown here is derived from an EMBL/GenBank/DDBJ whole genome shotgun (WGS) entry which is preliminary data.</text>
</comment>
<feature type="transmembrane region" description="Helical" evidence="1">
    <location>
        <begin position="69"/>
        <end position="94"/>
    </location>
</feature>
<gene>
    <name evidence="2" type="ORF">DC3_01370</name>
</gene>
<dbReference type="EMBL" id="BJXB01000001">
    <property type="protein sequence ID" value="GEM44502.1"/>
    <property type="molecule type" value="Genomic_DNA"/>
</dbReference>
<feature type="transmembrane region" description="Helical" evidence="1">
    <location>
        <begin position="38"/>
        <end position="57"/>
    </location>
</feature>
<evidence type="ECO:0000313" key="2">
    <source>
        <dbReference type="EMBL" id="GEM44502.1"/>
    </source>
</evidence>
<keyword evidence="1" id="KW-0812">Transmembrane</keyword>
<reference evidence="2 3" key="1">
    <citation type="submission" date="2019-07" db="EMBL/GenBank/DDBJ databases">
        <title>Whole genome shotgun sequence of Deinococcus cellulosilyticus NBRC 106333.</title>
        <authorList>
            <person name="Hosoyama A."/>
            <person name="Uohara A."/>
            <person name="Ohji S."/>
            <person name="Ichikawa N."/>
        </authorList>
    </citation>
    <scope>NUCLEOTIDE SEQUENCE [LARGE SCALE GENOMIC DNA]</scope>
    <source>
        <strain evidence="2 3">NBRC 106333</strain>
    </source>
</reference>
<dbReference type="OrthoDB" id="62600at2"/>
<dbReference type="Proteomes" id="UP000321306">
    <property type="component" value="Unassembled WGS sequence"/>
</dbReference>
<feature type="transmembrane region" description="Helical" evidence="1">
    <location>
        <begin position="195"/>
        <end position="219"/>
    </location>
</feature>
<feature type="transmembrane region" description="Helical" evidence="1">
    <location>
        <begin position="100"/>
        <end position="123"/>
    </location>
</feature>
<keyword evidence="1" id="KW-0472">Membrane</keyword>
<accession>A0A511MV98</accession>
<evidence type="ECO:0000256" key="1">
    <source>
        <dbReference type="SAM" id="Phobius"/>
    </source>
</evidence>
<feature type="transmembrane region" description="Helical" evidence="1">
    <location>
        <begin position="149"/>
        <end position="175"/>
    </location>
</feature>
<keyword evidence="1" id="KW-1133">Transmembrane helix</keyword>
<sequence length="239" mass="27009">MSAAPLNLLLNLLMTALFPLVALQKKLPGLDWGLHELITPAGAFMVAALVPATYLLVQRWQSRKTSVLWLLVTVSTLLNALMGFWWVSGLLFALKDSSGSLFLATCTGLSLVLRRPLFGFILWEFLQPQGEVQQQVLRDFMEKGRGRQLVWFSTFLLCVKGLTVAGLNISIKFQLVKSPFGTPDFNAQLAEAMTLMIPIAYLATLVTYSVLFLVWFLHLRPSLKLVLHRKHWFEVLQHR</sequence>
<dbReference type="RefSeq" id="WP_146881659.1">
    <property type="nucleotide sequence ID" value="NZ_BJXB01000001.1"/>
</dbReference>
<name>A0A511MV98_DEIC1</name>
<keyword evidence="3" id="KW-1185">Reference proteome</keyword>
<dbReference type="AlphaFoldDB" id="A0A511MV98"/>
<protein>
    <submittedName>
        <fullName evidence="2">Uncharacterized protein</fullName>
    </submittedName>
</protein>
<evidence type="ECO:0000313" key="3">
    <source>
        <dbReference type="Proteomes" id="UP000321306"/>
    </source>
</evidence>
<proteinExistence type="predicted"/>
<organism evidence="2 3">
    <name type="scientific">Deinococcus cellulosilyticus (strain DSM 18568 / NBRC 106333 / KACC 11606 / 5516J-15)</name>
    <dbReference type="NCBI Taxonomy" id="1223518"/>
    <lineage>
        <taxon>Bacteria</taxon>
        <taxon>Thermotogati</taxon>
        <taxon>Deinococcota</taxon>
        <taxon>Deinococci</taxon>
        <taxon>Deinococcales</taxon>
        <taxon>Deinococcaceae</taxon>
        <taxon>Deinococcus</taxon>
    </lineage>
</organism>